<dbReference type="AlphaFoldDB" id="V4P2L8"/>
<dbReference type="eggNOG" id="KOG1072">
    <property type="taxonomic scope" value="Eukaryota"/>
</dbReference>
<dbReference type="InterPro" id="IPR036047">
    <property type="entry name" value="F-box-like_dom_sf"/>
</dbReference>
<dbReference type="KEGG" id="eus:EUTSA_v10025393mg"/>
<dbReference type="InterPro" id="IPR015915">
    <property type="entry name" value="Kelch-typ_b-propeller"/>
</dbReference>
<dbReference type="SUPFAM" id="SSF81383">
    <property type="entry name" value="F-box domain"/>
    <property type="match status" value="1"/>
</dbReference>
<dbReference type="PROSITE" id="PS50181">
    <property type="entry name" value="FBOX"/>
    <property type="match status" value="1"/>
</dbReference>
<dbReference type="OrthoDB" id="45365at2759"/>
<keyword evidence="3" id="KW-1185">Reference proteome</keyword>
<dbReference type="Gramene" id="ESQ53596">
    <property type="protein sequence ID" value="ESQ53596"/>
    <property type="gene ID" value="EUTSA_v10025393mg"/>
</dbReference>
<dbReference type="PANTHER" id="PTHR24414:SF161">
    <property type="entry name" value="F-BOX DOMAIN-CONTAINING PROTEIN"/>
    <property type="match status" value="1"/>
</dbReference>
<dbReference type="SUPFAM" id="SSF117281">
    <property type="entry name" value="Kelch motif"/>
    <property type="match status" value="1"/>
</dbReference>
<dbReference type="Pfam" id="PF25210">
    <property type="entry name" value="Kelch_FKB95"/>
    <property type="match status" value="1"/>
</dbReference>
<evidence type="ECO:0000313" key="3">
    <source>
        <dbReference type="Proteomes" id="UP000030689"/>
    </source>
</evidence>
<dbReference type="InterPro" id="IPR001810">
    <property type="entry name" value="F-box_dom"/>
</dbReference>
<dbReference type="InterPro" id="IPR006652">
    <property type="entry name" value="Kelch_1"/>
</dbReference>
<reference evidence="2 3" key="1">
    <citation type="journal article" date="2013" name="Front. Plant Sci.">
        <title>The Reference Genome of the Halophytic Plant Eutrema salsugineum.</title>
        <authorList>
            <person name="Yang R."/>
            <person name="Jarvis D.E."/>
            <person name="Chen H."/>
            <person name="Beilstein M.A."/>
            <person name="Grimwood J."/>
            <person name="Jenkins J."/>
            <person name="Shu S."/>
            <person name="Prochnik S."/>
            <person name="Xin M."/>
            <person name="Ma C."/>
            <person name="Schmutz J."/>
            <person name="Wing R.A."/>
            <person name="Mitchell-Olds T."/>
            <person name="Schumaker K.S."/>
            <person name="Wang X."/>
        </authorList>
    </citation>
    <scope>NUCLEOTIDE SEQUENCE [LARGE SCALE GENOMIC DNA]</scope>
</reference>
<protein>
    <recommendedName>
        <fullName evidence="1">F-box domain-containing protein</fullName>
    </recommendedName>
</protein>
<accession>V4P2L8</accession>
<organism evidence="2 3">
    <name type="scientific">Eutrema salsugineum</name>
    <name type="common">Saltwater cress</name>
    <name type="synonym">Sisymbrium salsugineum</name>
    <dbReference type="NCBI Taxonomy" id="72664"/>
    <lineage>
        <taxon>Eukaryota</taxon>
        <taxon>Viridiplantae</taxon>
        <taxon>Streptophyta</taxon>
        <taxon>Embryophyta</taxon>
        <taxon>Tracheophyta</taxon>
        <taxon>Spermatophyta</taxon>
        <taxon>Magnoliopsida</taxon>
        <taxon>eudicotyledons</taxon>
        <taxon>Gunneridae</taxon>
        <taxon>Pentapetalae</taxon>
        <taxon>rosids</taxon>
        <taxon>malvids</taxon>
        <taxon>Brassicales</taxon>
        <taxon>Brassicaceae</taxon>
        <taxon>Eutremeae</taxon>
        <taxon>Eutrema</taxon>
    </lineage>
</organism>
<evidence type="ECO:0000259" key="1">
    <source>
        <dbReference type="PROSITE" id="PS50181"/>
    </source>
</evidence>
<dbReference type="EMBL" id="KI517384">
    <property type="protein sequence ID" value="ESQ53596.1"/>
    <property type="molecule type" value="Genomic_DNA"/>
</dbReference>
<proteinExistence type="predicted"/>
<evidence type="ECO:0000313" key="2">
    <source>
        <dbReference type="EMBL" id="ESQ53596.1"/>
    </source>
</evidence>
<dbReference type="Pfam" id="PF00646">
    <property type="entry name" value="F-box"/>
    <property type="match status" value="1"/>
</dbReference>
<dbReference type="Proteomes" id="UP000030689">
    <property type="component" value="Unassembled WGS sequence"/>
</dbReference>
<name>V4P2L8_EUTSA</name>
<dbReference type="SMART" id="SM00612">
    <property type="entry name" value="Kelch"/>
    <property type="match status" value="2"/>
</dbReference>
<dbReference type="Gene3D" id="2.120.10.80">
    <property type="entry name" value="Kelch-type beta propeller"/>
    <property type="match status" value="1"/>
</dbReference>
<dbReference type="InterPro" id="IPR050354">
    <property type="entry name" value="F-box/kelch-repeat_ARATH"/>
</dbReference>
<sequence>MMNFPPPPLFPQPSSPSFSSLPDEIVESFLARISISYYRSLSLVSKSFYSLVSCRKIFTVRSQIGATEPCLYVCLWLPKNRSWIYQKKRREKNHSWFTLINPVEAHIDQVEGLLRREPVRISSSNDPARLNSTSVTVGFEIYQIGGTVGDKRSKAVDVLDCRSHTWRRAPDLTVARESAKSCFLDGKIYVTGGEEESMNWGEVFDIKSQTWKPLPSPSDTGLDPSDHQVVVLGGRLCVITKHKNKYAYDPKEGSWLPDTGFLGSVEPLLTEPCCFIDNVLIVERGGKFKWYDSSNGDWLMVEGLEDLYAKRCLVEDRMVRLVNHGGKLVIIWNQWKWLPYSDFRPPYINIWCAVIRLEQRVTPFGTQLRGDIERCNVVVYDVHKSYQLLSCQSVSI</sequence>
<dbReference type="PANTHER" id="PTHR24414">
    <property type="entry name" value="F-BOX/KELCH-REPEAT PROTEIN SKIP4"/>
    <property type="match status" value="1"/>
</dbReference>
<dbReference type="InterPro" id="IPR057499">
    <property type="entry name" value="Kelch_FKB95"/>
</dbReference>
<gene>
    <name evidence="2" type="ORF">EUTSA_v10025393mg</name>
</gene>
<feature type="domain" description="F-box" evidence="1">
    <location>
        <begin position="15"/>
        <end position="61"/>
    </location>
</feature>